<comment type="caution">
    <text evidence="3">The sequence shown here is derived from an EMBL/GenBank/DDBJ whole genome shotgun (WGS) entry which is preliminary data.</text>
</comment>
<dbReference type="GO" id="GO:0003677">
    <property type="term" value="F:DNA binding"/>
    <property type="evidence" value="ECO:0007669"/>
    <property type="project" value="UniProtKB-KW"/>
</dbReference>
<dbReference type="InterPro" id="IPR022002">
    <property type="entry name" value="ChsH2_Znr"/>
</dbReference>
<evidence type="ECO:0000313" key="4">
    <source>
        <dbReference type="EMBL" id="RFA96831.1"/>
    </source>
</evidence>
<feature type="domain" description="ChsH2 rubredoxin-like zinc ribbon" evidence="1">
    <location>
        <begin position="6"/>
        <end position="40"/>
    </location>
</feature>
<evidence type="ECO:0000313" key="5">
    <source>
        <dbReference type="Proteomes" id="UP000256877"/>
    </source>
</evidence>
<dbReference type="SUPFAM" id="SSF50249">
    <property type="entry name" value="Nucleic acid-binding proteins"/>
    <property type="match status" value="1"/>
</dbReference>
<dbReference type="GeneID" id="1464560"/>
<name>A0A371QV70_9CREN</name>
<dbReference type="RefSeq" id="WP_011008687.1">
    <property type="nucleotide sequence ID" value="NZ_DAIOPL010000002.1"/>
</dbReference>
<dbReference type="EMBL" id="DUJP01000027">
    <property type="protein sequence ID" value="HII47021.1"/>
    <property type="molecule type" value="Genomic_DNA"/>
</dbReference>
<dbReference type="AlphaFoldDB" id="A0A371QV70"/>
<dbReference type="PANTHER" id="PTHR34075">
    <property type="entry name" value="BLR3430 PROTEIN"/>
    <property type="match status" value="1"/>
</dbReference>
<proteinExistence type="predicted"/>
<dbReference type="InterPro" id="IPR012340">
    <property type="entry name" value="NA-bd_OB-fold"/>
</dbReference>
<dbReference type="InterPro" id="IPR052513">
    <property type="entry name" value="Thioester_dehydratase-like"/>
</dbReference>
<gene>
    <name evidence="3" type="ORF">CGL51_11650</name>
    <name evidence="4" type="ORF">CGL52_10250</name>
    <name evidence="2" type="ORF">HA333_06135</name>
</gene>
<dbReference type="Proteomes" id="UP000257123">
    <property type="component" value="Unassembled WGS sequence"/>
</dbReference>
<reference evidence="5 6" key="1">
    <citation type="submission" date="2017-07" db="EMBL/GenBank/DDBJ databases">
        <title>Draft genome sequence of aerobic hyperthermophilic archaea, Pyrobaculum aerophilum YKB31 and YKB32.</title>
        <authorList>
            <person name="Mochizuki T."/>
            <person name="Berliner A.J."/>
            <person name="Yoshida-Takashima Y."/>
            <person name="Takaki Y."/>
            <person name="Nunoura T."/>
            <person name="Takai K."/>
        </authorList>
    </citation>
    <scope>NUCLEOTIDE SEQUENCE [LARGE SCALE GENOMIC DNA]</scope>
    <source>
        <strain evidence="3 6">YKB31</strain>
        <strain evidence="4 5">YKB32</strain>
    </source>
</reference>
<accession>A0A371QV70</accession>
<protein>
    <submittedName>
        <fullName evidence="3">DNA-binding protein</fullName>
    </submittedName>
    <submittedName>
        <fullName evidence="2">Zn-ribbon domain-containing OB-fold protein</fullName>
    </submittedName>
</protein>
<dbReference type="OMA" id="YREMEIV"/>
<dbReference type="Pfam" id="PF12172">
    <property type="entry name" value="zf-ChsH2"/>
    <property type="match status" value="1"/>
</dbReference>
<dbReference type="EMBL" id="NMUE01000048">
    <property type="protein sequence ID" value="RFA93955.1"/>
    <property type="molecule type" value="Genomic_DNA"/>
</dbReference>
<dbReference type="Proteomes" id="UP000651120">
    <property type="component" value="Unassembled WGS sequence"/>
</dbReference>
<dbReference type="Proteomes" id="UP000256877">
    <property type="component" value="Unassembled WGS sequence"/>
</dbReference>
<evidence type="ECO:0000313" key="2">
    <source>
        <dbReference type="EMBL" id="HII47021.1"/>
    </source>
</evidence>
<evidence type="ECO:0000313" key="6">
    <source>
        <dbReference type="Proteomes" id="UP000257123"/>
    </source>
</evidence>
<evidence type="ECO:0000259" key="1">
    <source>
        <dbReference type="Pfam" id="PF12172"/>
    </source>
</evidence>
<keyword evidence="3" id="KW-0238">DNA-binding</keyword>
<sequence length="114" mass="12918">MTLLLFKALNENRLVGSICKKCGYAHFPPLEKCPKCRGENEIVDVSKHGVVLTYSEVYVSNGIFETPYTVAIAQFGAFKIPGRVVSKVNIGDPVQWEIIEIKRSPGRWYIFKRI</sequence>
<dbReference type="OrthoDB" id="9573at2157"/>
<dbReference type="EMBL" id="NMUF01000033">
    <property type="protein sequence ID" value="RFA96831.1"/>
    <property type="molecule type" value="Genomic_DNA"/>
</dbReference>
<reference evidence="2" key="2">
    <citation type="journal article" date="2020" name="bioRxiv">
        <title>A rank-normalized archaeal taxonomy based on genome phylogeny resolves widespread incomplete and uneven classifications.</title>
        <authorList>
            <person name="Rinke C."/>
            <person name="Chuvochina M."/>
            <person name="Mussig A.J."/>
            <person name="Chaumeil P.-A."/>
            <person name="Waite D.W."/>
            <person name="Whitman W.B."/>
            <person name="Parks D.H."/>
            <person name="Hugenholtz P."/>
        </authorList>
    </citation>
    <scope>NUCLEOTIDE SEQUENCE</scope>
    <source>
        <strain evidence="2">UBA8839</strain>
    </source>
</reference>
<organism evidence="3 6">
    <name type="scientific">Pyrobaculum aerophilum</name>
    <dbReference type="NCBI Taxonomy" id="13773"/>
    <lineage>
        <taxon>Archaea</taxon>
        <taxon>Thermoproteota</taxon>
        <taxon>Thermoprotei</taxon>
        <taxon>Thermoproteales</taxon>
        <taxon>Thermoproteaceae</taxon>
        <taxon>Pyrobaculum</taxon>
    </lineage>
</organism>
<evidence type="ECO:0000313" key="3">
    <source>
        <dbReference type="EMBL" id="RFA93955.1"/>
    </source>
</evidence>
<dbReference type="Gene3D" id="6.10.30.10">
    <property type="match status" value="1"/>
</dbReference>
<dbReference type="PANTHER" id="PTHR34075:SF5">
    <property type="entry name" value="BLR3430 PROTEIN"/>
    <property type="match status" value="1"/>
</dbReference>